<sequence>MSSDTVKHWDTDRAAAYDNRVREAIPGYDALHVLSCQIVAETTGGKGRALVIGAGTGAECVALAQSCPNLSVVGVDPSKDMLEHAEVKVREHNLTSRVRLYPSKVGDLPKFEPFDAATLLLVMHFLPDDGAKKSLLEEIAAHLKPGAPLVLADLFGTWDDAWQQQLRVWWRHLQLAAGIPEVEVDKGFRHVDRDIFPLPEARLTALLAETGFGPPEPYFRALCFGGWVSRKV</sequence>
<accession>A0A0C2YD04</accession>
<gene>
    <name evidence="3" type="ORF">CCC_00635</name>
</gene>
<organism evidence="3 4">
    <name type="scientific">Paramagnetospirillum magnetotacticum MS-1</name>
    <dbReference type="NCBI Taxonomy" id="272627"/>
    <lineage>
        <taxon>Bacteria</taxon>
        <taxon>Pseudomonadati</taxon>
        <taxon>Pseudomonadota</taxon>
        <taxon>Alphaproteobacteria</taxon>
        <taxon>Rhodospirillales</taxon>
        <taxon>Magnetospirillaceae</taxon>
        <taxon>Paramagnetospirillum</taxon>
    </lineage>
</organism>
<keyword evidence="1" id="KW-0808">Transferase</keyword>
<comment type="caution">
    <text evidence="3">The sequence shown here is derived from an EMBL/GenBank/DDBJ whole genome shotgun (WGS) entry which is preliminary data.</text>
</comment>
<feature type="domain" description="Methyltransferase type 12" evidence="2">
    <location>
        <begin position="50"/>
        <end position="148"/>
    </location>
</feature>
<keyword evidence="4" id="KW-1185">Reference proteome</keyword>
<evidence type="ECO:0000313" key="3">
    <source>
        <dbReference type="EMBL" id="KIL97574.1"/>
    </source>
</evidence>
<dbReference type="Pfam" id="PF08242">
    <property type="entry name" value="Methyltransf_12"/>
    <property type="match status" value="1"/>
</dbReference>
<protein>
    <recommendedName>
        <fullName evidence="2">Methyltransferase type 12 domain-containing protein</fullName>
    </recommendedName>
</protein>
<dbReference type="SUPFAM" id="SSF53335">
    <property type="entry name" value="S-adenosyl-L-methionine-dependent methyltransferases"/>
    <property type="match status" value="1"/>
</dbReference>
<dbReference type="PANTHER" id="PTHR43861:SF3">
    <property type="entry name" value="PUTATIVE (AFU_ORTHOLOGUE AFUA_2G14390)-RELATED"/>
    <property type="match status" value="1"/>
</dbReference>
<reference evidence="3 4" key="1">
    <citation type="submission" date="2015-01" db="EMBL/GenBank/DDBJ databases">
        <title>Genome Sequence of Magnetospirillum magnetotacticum Strain MS-1.</title>
        <authorList>
            <person name="Marinov G.K."/>
            <person name="Smalley M.D."/>
            <person name="DeSalvo G."/>
        </authorList>
    </citation>
    <scope>NUCLEOTIDE SEQUENCE [LARGE SCALE GENOMIC DNA]</scope>
    <source>
        <strain evidence="3 4">MS-1</strain>
    </source>
</reference>
<dbReference type="OrthoDB" id="213472at2"/>
<proteinExistence type="predicted"/>
<dbReference type="InterPro" id="IPR029063">
    <property type="entry name" value="SAM-dependent_MTases_sf"/>
</dbReference>
<dbReference type="InterPro" id="IPR013217">
    <property type="entry name" value="Methyltransf_12"/>
</dbReference>
<dbReference type="Gene3D" id="3.40.50.150">
    <property type="entry name" value="Vaccinia Virus protein VP39"/>
    <property type="match status" value="1"/>
</dbReference>
<name>A0A0C2YD04_PARME</name>
<evidence type="ECO:0000256" key="1">
    <source>
        <dbReference type="ARBA" id="ARBA00022679"/>
    </source>
</evidence>
<dbReference type="CDD" id="cd02440">
    <property type="entry name" value="AdoMet_MTases"/>
    <property type="match status" value="1"/>
</dbReference>
<dbReference type="EMBL" id="JXSL01000030">
    <property type="protein sequence ID" value="KIL97574.1"/>
    <property type="molecule type" value="Genomic_DNA"/>
</dbReference>
<dbReference type="Proteomes" id="UP000031971">
    <property type="component" value="Unassembled WGS sequence"/>
</dbReference>
<dbReference type="PANTHER" id="PTHR43861">
    <property type="entry name" value="TRANS-ACONITATE 2-METHYLTRANSFERASE-RELATED"/>
    <property type="match status" value="1"/>
</dbReference>
<evidence type="ECO:0000259" key="2">
    <source>
        <dbReference type="Pfam" id="PF08242"/>
    </source>
</evidence>
<dbReference type="RefSeq" id="WP_009870495.1">
    <property type="nucleotide sequence ID" value="NZ_JXSL01000030.1"/>
</dbReference>
<evidence type="ECO:0000313" key="4">
    <source>
        <dbReference type="Proteomes" id="UP000031971"/>
    </source>
</evidence>
<dbReference type="STRING" id="272627.CCC_00635"/>
<dbReference type="GO" id="GO:0016740">
    <property type="term" value="F:transferase activity"/>
    <property type="evidence" value="ECO:0007669"/>
    <property type="project" value="UniProtKB-KW"/>
</dbReference>
<dbReference type="AlphaFoldDB" id="A0A0C2YD04"/>